<evidence type="ECO:0000313" key="7">
    <source>
        <dbReference type="Proteomes" id="UP000663877"/>
    </source>
</evidence>
<dbReference type="PANTHER" id="PTHR39069:SF8">
    <property type="entry name" value="FI17111P1"/>
    <property type="match status" value="1"/>
</dbReference>
<dbReference type="AlphaFoldDB" id="A0A814AI60"/>
<feature type="transmembrane region" description="Helical" evidence="2">
    <location>
        <begin position="138"/>
        <end position="160"/>
    </location>
</feature>
<keyword evidence="2" id="KW-1133">Transmembrane helix</keyword>
<dbReference type="CDD" id="cd00037">
    <property type="entry name" value="CLECT"/>
    <property type="match status" value="1"/>
</dbReference>
<comment type="caution">
    <text evidence="3">The sequence shown here is derived from an EMBL/GenBank/DDBJ whole genome shotgun (WGS) entry which is preliminary data.</text>
</comment>
<gene>
    <name evidence="3" type="ORF">BJG266_LOCUS11157</name>
    <name evidence="4" type="ORF">QVE165_LOCUS17893</name>
    <name evidence="5" type="ORF">QVE165_LOCUS21744</name>
</gene>
<evidence type="ECO:0008006" key="8">
    <source>
        <dbReference type="Google" id="ProtNLM"/>
    </source>
</evidence>
<dbReference type="OrthoDB" id="10002561at2759"/>
<dbReference type="InterPro" id="IPR016187">
    <property type="entry name" value="CTDL_fold"/>
</dbReference>
<dbReference type="Proteomes" id="UP000663877">
    <property type="component" value="Unassembled WGS sequence"/>
</dbReference>
<feature type="compositionally biased region" description="Basic and acidic residues" evidence="1">
    <location>
        <begin position="91"/>
        <end position="101"/>
    </location>
</feature>
<feature type="region of interest" description="Disordered" evidence="1">
    <location>
        <begin position="82"/>
        <end position="101"/>
    </location>
</feature>
<proteinExistence type="predicted"/>
<evidence type="ECO:0000256" key="2">
    <source>
        <dbReference type="SAM" id="Phobius"/>
    </source>
</evidence>
<reference evidence="3" key="1">
    <citation type="submission" date="2021-02" db="EMBL/GenBank/DDBJ databases">
        <authorList>
            <person name="Nowell W R."/>
        </authorList>
    </citation>
    <scope>NUCLEOTIDE SEQUENCE</scope>
</reference>
<evidence type="ECO:0000313" key="6">
    <source>
        <dbReference type="Proteomes" id="UP000663832"/>
    </source>
</evidence>
<evidence type="ECO:0000313" key="5">
    <source>
        <dbReference type="EMBL" id="CAF1127459.1"/>
    </source>
</evidence>
<name>A0A814AI60_9BILA</name>
<protein>
    <recommendedName>
        <fullName evidence="8">C-type lectin domain-containing protein</fullName>
    </recommendedName>
</protein>
<dbReference type="SUPFAM" id="SSF56436">
    <property type="entry name" value="C-type lectin-like"/>
    <property type="match status" value="1"/>
</dbReference>
<keyword evidence="2" id="KW-0812">Transmembrane</keyword>
<dbReference type="EMBL" id="CAJNOI010000040">
    <property type="protein sequence ID" value="CAF0913944.1"/>
    <property type="molecule type" value="Genomic_DNA"/>
</dbReference>
<evidence type="ECO:0000313" key="4">
    <source>
        <dbReference type="EMBL" id="CAF1056136.1"/>
    </source>
</evidence>
<dbReference type="EMBL" id="CAJNOM010000104">
    <property type="protein sequence ID" value="CAF1056136.1"/>
    <property type="molecule type" value="Genomic_DNA"/>
</dbReference>
<accession>A0A814AI60</accession>
<evidence type="ECO:0000313" key="3">
    <source>
        <dbReference type="EMBL" id="CAF0913944.1"/>
    </source>
</evidence>
<organism evidence="3 7">
    <name type="scientific">Adineta steineri</name>
    <dbReference type="NCBI Taxonomy" id="433720"/>
    <lineage>
        <taxon>Eukaryota</taxon>
        <taxon>Metazoa</taxon>
        <taxon>Spiralia</taxon>
        <taxon>Gnathifera</taxon>
        <taxon>Rotifera</taxon>
        <taxon>Eurotatoria</taxon>
        <taxon>Bdelloidea</taxon>
        <taxon>Adinetida</taxon>
        <taxon>Adinetidae</taxon>
        <taxon>Adineta</taxon>
    </lineage>
</organism>
<keyword evidence="2" id="KW-0472">Membrane</keyword>
<sequence length="659" mass="74868">MTSIKPAENIRKYSPAISRVTSVVRFNSARVTPENNENSSEKKLNEQSSPPLSPSPFNLQIDEGLFQFNELSLQSPLIKNEIHTTTLNTPSRDENEGKERTVKVSEYCTPESTPFEPLTGNISPKKLHRYILLTPRTIFSISLFTILSLAVVLIGFGIAISHRRAQLDYQCPVIIYCPRDTSYTLICNITNEYCNCYNTEDEVIGCMKQRQYGAGCYRSQECSINYNLQCNLSLYQCQCLDHYIYNGSACIPMLTYGDACSILNDTCDYSLNLTCLTGNICTCNTNITFWNGEYCESYRSVNSPCDPYKIPSGCSMTFICDNSTVTCQCSSSTYFDGDVCLSYSSYLEPCYDTSSCLPNTYLSCSEGLCQCDDSFFYWSSINSTCIYPKQIQYNSTCEYQTACESDFGLRCINGQCLCELNSYWTPGNYCDFQSQYNEQCLTAPCLANTGLICTSNTSICTCPQYYYWDNYVCQYQRAYTSFCLSDNWCREDIGLRCRNYTCTCSLCTTCFWDGIRCRDCPTSWQIVVSNGTIQPRTYCYLKVDSYVNWNESLSNCAKLTTSYFGGTSHLIYIDDLQELQDVCTFATTAYYDIFIGYTNRFNYSQWFFANDTLAPPIKWCTGVATTFTSLTCTRVLISSVCVTDITCYGWTSRYICELD</sequence>
<dbReference type="PANTHER" id="PTHR39069">
    <property type="entry name" value="ECDYSONE-INDUCIBLE GENE E1, ISOFORM A"/>
    <property type="match status" value="1"/>
</dbReference>
<feature type="region of interest" description="Disordered" evidence="1">
    <location>
        <begin position="28"/>
        <end position="54"/>
    </location>
</feature>
<keyword evidence="6" id="KW-1185">Reference proteome</keyword>
<dbReference type="EMBL" id="CAJNOM010000141">
    <property type="protein sequence ID" value="CAF1127459.1"/>
    <property type="molecule type" value="Genomic_DNA"/>
</dbReference>
<dbReference type="Proteomes" id="UP000663832">
    <property type="component" value="Unassembled WGS sequence"/>
</dbReference>
<evidence type="ECO:0000256" key="1">
    <source>
        <dbReference type="SAM" id="MobiDB-lite"/>
    </source>
</evidence>